<dbReference type="PANTHER" id="PTHR30106:SF1">
    <property type="entry name" value="UPF0324 MEMBRANE PROTEIN FN0533"/>
    <property type="match status" value="1"/>
</dbReference>
<proteinExistence type="inferred from homology"/>
<dbReference type="EMBL" id="BORC01000001">
    <property type="protein sequence ID" value="GIN61061.1"/>
    <property type="molecule type" value="Genomic_DNA"/>
</dbReference>
<organism evidence="8 9">
    <name type="scientific">Robertmurraya siralis</name>
    <dbReference type="NCBI Taxonomy" id="77777"/>
    <lineage>
        <taxon>Bacteria</taxon>
        <taxon>Bacillati</taxon>
        <taxon>Bacillota</taxon>
        <taxon>Bacilli</taxon>
        <taxon>Bacillales</taxon>
        <taxon>Bacillaceae</taxon>
        <taxon>Robertmurraya</taxon>
    </lineage>
</organism>
<dbReference type="Pfam" id="PF03601">
    <property type="entry name" value="Cons_hypoth698"/>
    <property type="match status" value="1"/>
</dbReference>
<evidence type="ECO:0000256" key="6">
    <source>
        <dbReference type="ARBA" id="ARBA00023136"/>
    </source>
</evidence>
<evidence type="ECO:0000256" key="3">
    <source>
        <dbReference type="ARBA" id="ARBA00022475"/>
    </source>
</evidence>
<comment type="caution">
    <text evidence="8">The sequence shown here is derived from an EMBL/GenBank/DDBJ whole genome shotgun (WGS) entry which is preliminary data.</text>
</comment>
<gene>
    <name evidence="8" type="ORF">J27TS8_10540</name>
</gene>
<name>A0A919WFK8_9BACI</name>
<sequence length="333" mass="36250">MFIHQDLNTKWKKRLRGMILVVVIAIVAHYLGSLFPLVGGILFAIILGLILGSLWDVSPIYQSGITFVVTKLLKLAVVLLGISLNLNAIVDIGRQSIIVVVTSVILGIALTYWFGKLLKLDRTLTLMIGIGTSICGTTAISCVKGILDAKEDETAYAISTIVFFNLIAFFVYPFVGQLLNFNAIDFGIWSGTAVHDTSSAVAVGFAYSSEAGDVATTVKLARTLFLLPVILILPALMSNQKKGSVKNSLKNAFPWFILWFLFMSILNSLGFFSEGLQAFSNDFAKFIIVMVMAAVGLQVNLKGFVKLGYKPFLTGLFASVVVSIVSLIMIRFL</sequence>
<dbReference type="OrthoDB" id="9811391at2"/>
<evidence type="ECO:0000256" key="4">
    <source>
        <dbReference type="ARBA" id="ARBA00022692"/>
    </source>
</evidence>
<feature type="transmembrane region" description="Helical" evidence="7">
    <location>
        <begin position="220"/>
        <end position="240"/>
    </location>
</feature>
<feature type="transmembrane region" description="Helical" evidence="7">
    <location>
        <begin position="60"/>
        <end position="84"/>
    </location>
</feature>
<dbReference type="Proteomes" id="UP000682111">
    <property type="component" value="Unassembled WGS sequence"/>
</dbReference>
<keyword evidence="4 7" id="KW-0812">Transmembrane</keyword>
<keyword evidence="6 7" id="KW-0472">Membrane</keyword>
<accession>A0A919WFK8</accession>
<dbReference type="PANTHER" id="PTHR30106">
    <property type="entry name" value="INNER MEMBRANE PROTEIN YEIH-RELATED"/>
    <property type="match status" value="1"/>
</dbReference>
<keyword evidence="5 7" id="KW-1133">Transmembrane helix</keyword>
<feature type="transmembrane region" description="Helical" evidence="7">
    <location>
        <begin position="313"/>
        <end position="332"/>
    </location>
</feature>
<protein>
    <submittedName>
        <fullName evidence="8">AraC family transcriptional regulator</fullName>
    </submittedName>
</protein>
<feature type="transmembrane region" description="Helical" evidence="7">
    <location>
        <begin position="126"/>
        <end position="147"/>
    </location>
</feature>
<comment type="similarity">
    <text evidence="2">Belongs to the UPF0324 family.</text>
</comment>
<evidence type="ECO:0000313" key="8">
    <source>
        <dbReference type="EMBL" id="GIN61061.1"/>
    </source>
</evidence>
<evidence type="ECO:0000256" key="2">
    <source>
        <dbReference type="ARBA" id="ARBA00007977"/>
    </source>
</evidence>
<dbReference type="GO" id="GO:0005886">
    <property type="term" value="C:plasma membrane"/>
    <property type="evidence" value="ECO:0007669"/>
    <property type="project" value="UniProtKB-SubCell"/>
</dbReference>
<feature type="transmembrane region" description="Helical" evidence="7">
    <location>
        <begin position="96"/>
        <end position="114"/>
    </location>
</feature>
<evidence type="ECO:0000256" key="7">
    <source>
        <dbReference type="SAM" id="Phobius"/>
    </source>
</evidence>
<feature type="transmembrane region" description="Helical" evidence="7">
    <location>
        <begin position="283"/>
        <end position="301"/>
    </location>
</feature>
<keyword evidence="3" id="KW-1003">Cell membrane</keyword>
<dbReference type="AlphaFoldDB" id="A0A919WFK8"/>
<reference evidence="8" key="1">
    <citation type="submission" date="2021-03" db="EMBL/GenBank/DDBJ databases">
        <title>Antimicrobial resistance genes in bacteria isolated from Japanese honey, and their potential for conferring macrolide and lincosamide resistance in the American foulbrood pathogen Paenibacillus larvae.</title>
        <authorList>
            <person name="Okamoto M."/>
            <person name="Kumagai M."/>
            <person name="Kanamori H."/>
            <person name="Takamatsu D."/>
        </authorList>
    </citation>
    <scope>NUCLEOTIDE SEQUENCE</scope>
    <source>
        <strain evidence="8">J27TS8</strain>
    </source>
</reference>
<feature type="transmembrane region" description="Helical" evidence="7">
    <location>
        <begin position="252"/>
        <end position="271"/>
    </location>
</feature>
<dbReference type="RefSeq" id="WP_095306347.1">
    <property type="nucleotide sequence ID" value="NZ_BORC01000001.1"/>
</dbReference>
<evidence type="ECO:0000256" key="5">
    <source>
        <dbReference type="ARBA" id="ARBA00022989"/>
    </source>
</evidence>
<feature type="transmembrane region" description="Helical" evidence="7">
    <location>
        <begin position="21"/>
        <end position="54"/>
    </location>
</feature>
<comment type="subcellular location">
    <subcellularLocation>
        <location evidence="1">Cell membrane</location>
        <topology evidence="1">Multi-pass membrane protein</topology>
    </subcellularLocation>
</comment>
<evidence type="ECO:0000313" key="9">
    <source>
        <dbReference type="Proteomes" id="UP000682111"/>
    </source>
</evidence>
<feature type="transmembrane region" description="Helical" evidence="7">
    <location>
        <begin position="154"/>
        <end position="175"/>
    </location>
</feature>
<dbReference type="InterPro" id="IPR018383">
    <property type="entry name" value="UPF0324_pro"/>
</dbReference>
<keyword evidence="9" id="KW-1185">Reference proteome</keyword>
<evidence type="ECO:0000256" key="1">
    <source>
        <dbReference type="ARBA" id="ARBA00004651"/>
    </source>
</evidence>